<comment type="caution">
    <text evidence="2">The sequence shown here is derived from an EMBL/GenBank/DDBJ whole genome shotgun (WGS) entry which is preliminary data.</text>
</comment>
<dbReference type="EMBL" id="RSCD01000002">
    <property type="protein sequence ID" value="RSH94727.1"/>
    <property type="molecule type" value="Genomic_DNA"/>
</dbReference>
<dbReference type="OrthoDB" id="10445563at2759"/>
<proteinExistence type="predicted"/>
<evidence type="ECO:0000313" key="3">
    <source>
        <dbReference type="Proteomes" id="UP000279259"/>
    </source>
</evidence>
<reference evidence="2 3" key="1">
    <citation type="submission" date="2018-11" db="EMBL/GenBank/DDBJ databases">
        <title>Genome sequence of Saitozyma podzolica DSM 27192.</title>
        <authorList>
            <person name="Aliyu H."/>
            <person name="Gorte O."/>
            <person name="Ochsenreither K."/>
        </authorList>
    </citation>
    <scope>NUCLEOTIDE SEQUENCE [LARGE SCALE GENOMIC DNA]</scope>
    <source>
        <strain evidence="2 3">DSM 27192</strain>
    </source>
</reference>
<accession>A0A427YUF7</accession>
<dbReference type="Proteomes" id="UP000279259">
    <property type="component" value="Unassembled WGS sequence"/>
</dbReference>
<feature type="region of interest" description="Disordered" evidence="1">
    <location>
        <begin position="221"/>
        <end position="301"/>
    </location>
</feature>
<sequence>MQHYEYAEEHRTVTPYHGGSCFSWAECVEGKSFKVVLVRNRNKGKRFAVEARLSINGRRIDDAAWFASERECGFEGMYETKQDGLHKLPLVFAPQASTCLKAIIMLYTTEDICDANMRNLALMSTISVTLHRGTYKQAPPDNDTRIPGDRIQTVYEKHSNGGEGVMVEEAEPFELHYFYPAKNSPETLYEFRWKYGVKDKLIVAKIIPDPTSTLPRLATKRMRRPAVNAVESDDSGTPAPFTSQSPTRTEDPQQHLSMPPFAGEAKRKKKRRMGAGYSKTRLDGKLHGEEGGVDNPMTSPR</sequence>
<protein>
    <submittedName>
        <fullName evidence="2">Uncharacterized protein</fullName>
    </submittedName>
</protein>
<dbReference type="AlphaFoldDB" id="A0A427YUF7"/>
<evidence type="ECO:0000256" key="1">
    <source>
        <dbReference type="SAM" id="MobiDB-lite"/>
    </source>
</evidence>
<gene>
    <name evidence="2" type="ORF">EHS25_004532</name>
</gene>
<name>A0A427YUF7_9TREE</name>
<keyword evidence="3" id="KW-1185">Reference proteome</keyword>
<feature type="compositionally biased region" description="Basic and acidic residues" evidence="1">
    <location>
        <begin position="280"/>
        <end position="290"/>
    </location>
</feature>
<evidence type="ECO:0000313" key="2">
    <source>
        <dbReference type="EMBL" id="RSH94727.1"/>
    </source>
</evidence>
<organism evidence="2 3">
    <name type="scientific">Saitozyma podzolica</name>
    <dbReference type="NCBI Taxonomy" id="1890683"/>
    <lineage>
        <taxon>Eukaryota</taxon>
        <taxon>Fungi</taxon>
        <taxon>Dikarya</taxon>
        <taxon>Basidiomycota</taxon>
        <taxon>Agaricomycotina</taxon>
        <taxon>Tremellomycetes</taxon>
        <taxon>Tremellales</taxon>
        <taxon>Trimorphomycetaceae</taxon>
        <taxon>Saitozyma</taxon>
    </lineage>
</organism>